<dbReference type="InterPro" id="IPR011322">
    <property type="entry name" value="N-reg_PII-like_a/b"/>
</dbReference>
<evidence type="ECO:0000313" key="7">
    <source>
        <dbReference type="Proteomes" id="UP000507222"/>
    </source>
</evidence>
<protein>
    <recommendedName>
        <fullName evidence="8">Protein CutA, chloroplastic</fullName>
    </recommendedName>
</protein>
<dbReference type="GO" id="GO:0010038">
    <property type="term" value="P:response to metal ion"/>
    <property type="evidence" value="ECO:0007669"/>
    <property type="project" value="InterPro"/>
</dbReference>
<evidence type="ECO:0000256" key="3">
    <source>
        <dbReference type="ARBA" id="ARBA00022528"/>
    </source>
</evidence>
<evidence type="ECO:0008006" key="8">
    <source>
        <dbReference type="Google" id="ProtNLM"/>
    </source>
</evidence>
<evidence type="ECO:0000256" key="5">
    <source>
        <dbReference type="ARBA" id="ARBA00022946"/>
    </source>
</evidence>
<dbReference type="EMBL" id="CAEKDK010000001">
    <property type="protein sequence ID" value="CAB4267241.1"/>
    <property type="molecule type" value="Genomic_DNA"/>
</dbReference>
<evidence type="ECO:0000256" key="2">
    <source>
        <dbReference type="ARBA" id="ARBA00010169"/>
    </source>
</evidence>
<evidence type="ECO:0000256" key="4">
    <source>
        <dbReference type="ARBA" id="ARBA00022640"/>
    </source>
</evidence>
<dbReference type="AlphaFoldDB" id="A0A6J5TTC3"/>
<dbReference type="FunFam" id="3.30.70.120:FF:000008">
    <property type="entry name" value="Protein CutA 1, chloroplastic"/>
    <property type="match status" value="1"/>
</dbReference>
<sequence length="266" mass="29462">MTNRWKCSSAWPNRNSTKKENCLADVIMLSRVRASSKASQTGLMMTRNRNMIITHQLLLPNGFNTLLQSQSHTRPILPHHNTTSSAPGGSILRAQLGHLQPLSCSFLLRVQNGLCTVSRSSLEVQRHQPSSPCSFSDFKRSRFGSQAAAVHSAKMEGSSTTVPSIVVYVTVPNKEAGKKLAESLVREKLAACVNRVPGIESVYQWNGEVQTDSEELLIIKTRQSLFEALTEHVKANHPYDVPEVIALPINAGSLQYLEWVKNSTRD</sequence>
<dbReference type="PANTHER" id="PTHR23419:SF8">
    <property type="entry name" value="FI09726P"/>
    <property type="match status" value="1"/>
</dbReference>
<dbReference type="PANTHER" id="PTHR23419">
    <property type="entry name" value="DIVALENT CATION TOLERANCE CUTA-RELATED"/>
    <property type="match status" value="1"/>
</dbReference>
<name>A0A6J5TTC3_PRUAR</name>
<dbReference type="InterPro" id="IPR004323">
    <property type="entry name" value="Ion_tolerance_CutA"/>
</dbReference>
<organism evidence="6 7">
    <name type="scientific">Prunus armeniaca</name>
    <name type="common">Apricot</name>
    <name type="synonym">Armeniaca vulgaris</name>
    <dbReference type="NCBI Taxonomy" id="36596"/>
    <lineage>
        <taxon>Eukaryota</taxon>
        <taxon>Viridiplantae</taxon>
        <taxon>Streptophyta</taxon>
        <taxon>Embryophyta</taxon>
        <taxon>Tracheophyta</taxon>
        <taxon>Spermatophyta</taxon>
        <taxon>Magnoliopsida</taxon>
        <taxon>eudicotyledons</taxon>
        <taxon>Gunneridae</taxon>
        <taxon>Pentapetalae</taxon>
        <taxon>rosids</taxon>
        <taxon>fabids</taxon>
        <taxon>Rosales</taxon>
        <taxon>Rosaceae</taxon>
        <taxon>Amygdaloideae</taxon>
        <taxon>Amygdaleae</taxon>
        <taxon>Prunus</taxon>
    </lineage>
</organism>
<dbReference type="GO" id="GO:0005507">
    <property type="term" value="F:copper ion binding"/>
    <property type="evidence" value="ECO:0007669"/>
    <property type="project" value="TreeGrafter"/>
</dbReference>
<dbReference type="Proteomes" id="UP000507222">
    <property type="component" value="Unassembled WGS sequence"/>
</dbReference>
<comment type="subcellular location">
    <subcellularLocation>
        <location evidence="1">Plastid</location>
        <location evidence="1">Chloroplast</location>
    </subcellularLocation>
</comment>
<dbReference type="InterPro" id="IPR015867">
    <property type="entry name" value="N-reg_PII/ATP_PRibTrfase_C"/>
</dbReference>
<evidence type="ECO:0000313" key="6">
    <source>
        <dbReference type="EMBL" id="CAB4267241.1"/>
    </source>
</evidence>
<keyword evidence="3" id="KW-0150">Chloroplast</keyword>
<accession>A0A6J5TTC3</accession>
<dbReference type="Gene3D" id="3.30.70.120">
    <property type="match status" value="1"/>
</dbReference>
<gene>
    <name evidence="6" type="ORF">CURHAP_LOCUS9853</name>
</gene>
<reference evidence="6 7" key="1">
    <citation type="submission" date="2020-05" db="EMBL/GenBank/DDBJ databases">
        <authorList>
            <person name="Campoy J."/>
            <person name="Schneeberger K."/>
            <person name="Spophaly S."/>
        </authorList>
    </citation>
    <scope>NUCLEOTIDE SEQUENCE [LARGE SCALE GENOMIC DNA]</scope>
    <source>
        <strain evidence="6">PruArmRojPasFocal</strain>
    </source>
</reference>
<proteinExistence type="inferred from homology"/>
<dbReference type="Pfam" id="PF03091">
    <property type="entry name" value="CutA1"/>
    <property type="match status" value="1"/>
</dbReference>
<dbReference type="GO" id="GO:0009507">
    <property type="term" value="C:chloroplast"/>
    <property type="evidence" value="ECO:0007669"/>
    <property type="project" value="UniProtKB-SubCell"/>
</dbReference>
<dbReference type="SUPFAM" id="SSF54913">
    <property type="entry name" value="GlnB-like"/>
    <property type="match status" value="1"/>
</dbReference>
<evidence type="ECO:0000256" key="1">
    <source>
        <dbReference type="ARBA" id="ARBA00004229"/>
    </source>
</evidence>
<comment type="similarity">
    <text evidence="2">Belongs to the CutA family.</text>
</comment>
<keyword evidence="5" id="KW-0809">Transit peptide</keyword>
<keyword evidence="4" id="KW-0934">Plastid</keyword>